<evidence type="ECO:0000256" key="2">
    <source>
        <dbReference type="ARBA" id="ARBA00022448"/>
    </source>
</evidence>
<evidence type="ECO:0000313" key="14">
    <source>
        <dbReference type="Proteomes" id="UP001595904"/>
    </source>
</evidence>
<organism evidence="13 14">
    <name type="scientific">Steroidobacter flavus</name>
    <dbReference type="NCBI Taxonomy" id="1842136"/>
    <lineage>
        <taxon>Bacteria</taxon>
        <taxon>Pseudomonadati</taxon>
        <taxon>Pseudomonadota</taxon>
        <taxon>Gammaproteobacteria</taxon>
        <taxon>Steroidobacterales</taxon>
        <taxon>Steroidobacteraceae</taxon>
        <taxon>Steroidobacter</taxon>
    </lineage>
</organism>
<name>A0ABV8SQB1_9GAMM</name>
<keyword evidence="7 8" id="KW-0998">Cell outer membrane</keyword>
<keyword evidence="4 8" id="KW-0812">Transmembrane</keyword>
<proteinExistence type="inferred from homology"/>
<evidence type="ECO:0000256" key="8">
    <source>
        <dbReference type="PROSITE-ProRule" id="PRU01360"/>
    </source>
</evidence>
<protein>
    <submittedName>
        <fullName evidence="13">TonB-dependent receptor plug domain-containing protein</fullName>
    </submittedName>
</protein>
<keyword evidence="3 8" id="KW-1134">Transmembrane beta strand</keyword>
<reference evidence="14" key="1">
    <citation type="journal article" date="2019" name="Int. J. Syst. Evol. Microbiol.">
        <title>The Global Catalogue of Microorganisms (GCM) 10K type strain sequencing project: providing services to taxonomists for standard genome sequencing and annotation.</title>
        <authorList>
            <consortium name="The Broad Institute Genomics Platform"/>
            <consortium name="The Broad Institute Genome Sequencing Center for Infectious Disease"/>
            <person name="Wu L."/>
            <person name="Ma J."/>
        </authorList>
    </citation>
    <scope>NUCLEOTIDE SEQUENCE [LARGE SCALE GENOMIC DNA]</scope>
    <source>
        <strain evidence="14">CGMCC 1.10759</strain>
    </source>
</reference>
<evidence type="ECO:0000256" key="9">
    <source>
        <dbReference type="RuleBase" id="RU003357"/>
    </source>
</evidence>
<dbReference type="SUPFAM" id="SSF56935">
    <property type="entry name" value="Porins"/>
    <property type="match status" value="1"/>
</dbReference>
<evidence type="ECO:0000256" key="5">
    <source>
        <dbReference type="ARBA" id="ARBA00023077"/>
    </source>
</evidence>
<dbReference type="PANTHER" id="PTHR47234:SF2">
    <property type="entry name" value="TONB-DEPENDENT RECEPTOR"/>
    <property type="match status" value="1"/>
</dbReference>
<feature type="chain" id="PRO_5045298199" evidence="10">
    <location>
        <begin position="32"/>
        <end position="977"/>
    </location>
</feature>
<evidence type="ECO:0000313" key="13">
    <source>
        <dbReference type="EMBL" id="MFC4309561.1"/>
    </source>
</evidence>
<dbReference type="Gene3D" id="2.170.130.10">
    <property type="entry name" value="TonB-dependent receptor, plug domain"/>
    <property type="match status" value="1"/>
</dbReference>
<keyword evidence="6 8" id="KW-0472">Membrane</keyword>
<dbReference type="InterPro" id="IPR036942">
    <property type="entry name" value="Beta-barrel_TonB_sf"/>
</dbReference>
<feature type="domain" description="TonB-dependent receptor-like beta-barrel" evidence="11">
    <location>
        <begin position="376"/>
        <end position="939"/>
    </location>
</feature>
<dbReference type="Pfam" id="PF00593">
    <property type="entry name" value="TonB_dep_Rec_b-barrel"/>
    <property type="match status" value="1"/>
</dbReference>
<keyword evidence="2 8" id="KW-0813">Transport</keyword>
<feature type="signal peptide" evidence="10">
    <location>
        <begin position="1"/>
        <end position="31"/>
    </location>
</feature>
<accession>A0ABV8SQB1</accession>
<evidence type="ECO:0000256" key="7">
    <source>
        <dbReference type="ARBA" id="ARBA00023237"/>
    </source>
</evidence>
<dbReference type="RefSeq" id="WP_380596606.1">
    <property type="nucleotide sequence ID" value="NZ_JBHSDU010000003.1"/>
</dbReference>
<evidence type="ECO:0000256" key="3">
    <source>
        <dbReference type="ARBA" id="ARBA00022452"/>
    </source>
</evidence>
<dbReference type="Pfam" id="PF07715">
    <property type="entry name" value="Plug"/>
    <property type="match status" value="1"/>
</dbReference>
<sequence>MKSTSNSLRYAVHCVLLASAATALPALPALAQETDSAARPIEEVVITGSRIRRVDEETASPVFVMDQSTIANTGVQTMGDLMMRVPAISGAATNPQVNNGGGTGESNVELRGLGAQRTLVLLNGRRINVLGANGTTSAVDINMIPINMIERVEVLKEGAGAVYGSDAIAGVVNFITKKNFDGAEVNVEYGRTGENDGEHESASLTLGSTGDKMSVMFGVNYNKQKAVSAANRQFSSSALYLYGGGVSVGGSSRTPNGRIGLLDWMDDPAHPDDPDADQIPVPGTLAELFPNCAGTQSVTRNAGAAGDVVNPANYHCFGGADAYNYQPFNLLITPTERTSFFTMLNYKISDDVEAYGEVVYNRTRSGFQLAPLPFDANADDIVLSSANAYNPFGNDFGGVDGLNPNFLTRLEALGNRRSDVDTDSIIATAGVRGKFGQSTWEWDLGAQLGRMNQDQNITGYLLKPQLQSALGPTFVDSNGVLRCGSDAANLIAGCTPINIFNLSDPAQIQALRDISTNYRSDYNYDSSGFSLNTNGELFDIGAGSVLMAVGAEYRTQRGVFETDVLTRGEAPLYLSCLLAQETCTGNSSAEYNVREIYTEFFVPLLKDLPGVQSLNVTVGVRYSDYSIDSIGDDTNAQFKVEYRPISDLLVRGSYAQVFRAPTILDLSKAPSQDSPTFNDPCTQLTPAALAANPGLARACVGVPTNGNFKQPNSQITGLIIGNPNLKPETGDVTTFGVVYDPNFVEGLSVSLDYWKYKIEDLITPLDPNFAVEQCVDTGTYCDLLYRYPSSSPNAGEFQVFQEPIVNLGVLETDGFDVGVKYSLRDTPIGSFNITLDMTKINSYENTPSPGAAPVEIAGTFDRQFGNYAKWRGLMGVGWAMGGFDGLLSLRYIHSFKIIGPDGGLSDEPPLEIGSMTYVDATVGYTFPTDTKVQVGGINLTDKQPPLLYQNNVTNANTDVSTYDLLGRRWYVSVSQKF</sequence>
<dbReference type="InterPro" id="IPR000531">
    <property type="entry name" value="Beta-barrel_TonB"/>
</dbReference>
<dbReference type="InterPro" id="IPR037066">
    <property type="entry name" value="Plug_dom_sf"/>
</dbReference>
<dbReference type="PANTHER" id="PTHR47234">
    <property type="match status" value="1"/>
</dbReference>
<keyword evidence="14" id="KW-1185">Reference proteome</keyword>
<evidence type="ECO:0000256" key="1">
    <source>
        <dbReference type="ARBA" id="ARBA00004571"/>
    </source>
</evidence>
<dbReference type="Proteomes" id="UP001595904">
    <property type="component" value="Unassembled WGS sequence"/>
</dbReference>
<evidence type="ECO:0000256" key="6">
    <source>
        <dbReference type="ARBA" id="ARBA00023136"/>
    </source>
</evidence>
<dbReference type="InterPro" id="IPR039426">
    <property type="entry name" value="TonB-dep_rcpt-like"/>
</dbReference>
<feature type="domain" description="TonB-dependent receptor plug" evidence="12">
    <location>
        <begin position="56"/>
        <end position="171"/>
    </location>
</feature>
<dbReference type="PROSITE" id="PS52016">
    <property type="entry name" value="TONB_DEPENDENT_REC_3"/>
    <property type="match status" value="1"/>
</dbReference>
<dbReference type="EMBL" id="JBHSDU010000003">
    <property type="protein sequence ID" value="MFC4309561.1"/>
    <property type="molecule type" value="Genomic_DNA"/>
</dbReference>
<comment type="similarity">
    <text evidence="8 9">Belongs to the TonB-dependent receptor family.</text>
</comment>
<keyword evidence="13" id="KW-0675">Receptor</keyword>
<dbReference type="Gene3D" id="2.40.170.20">
    <property type="entry name" value="TonB-dependent receptor, beta-barrel domain"/>
    <property type="match status" value="1"/>
</dbReference>
<evidence type="ECO:0000256" key="4">
    <source>
        <dbReference type="ARBA" id="ARBA00022692"/>
    </source>
</evidence>
<comment type="subcellular location">
    <subcellularLocation>
        <location evidence="1 8">Cell outer membrane</location>
        <topology evidence="1 8">Multi-pass membrane protein</topology>
    </subcellularLocation>
</comment>
<keyword evidence="5 9" id="KW-0798">TonB box</keyword>
<keyword evidence="10" id="KW-0732">Signal</keyword>
<comment type="caution">
    <text evidence="13">The sequence shown here is derived from an EMBL/GenBank/DDBJ whole genome shotgun (WGS) entry which is preliminary data.</text>
</comment>
<gene>
    <name evidence="13" type="ORF">ACFPN2_10765</name>
</gene>
<dbReference type="InterPro" id="IPR012910">
    <property type="entry name" value="Plug_dom"/>
</dbReference>
<evidence type="ECO:0000259" key="12">
    <source>
        <dbReference type="Pfam" id="PF07715"/>
    </source>
</evidence>
<evidence type="ECO:0000256" key="10">
    <source>
        <dbReference type="SAM" id="SignalP"/>
    </source>
</evidence>
<evidence type="ECO:0000259" key="11">
    <source>
        <dbReference type="Pfam" id="PF00593"/>
    </source>
</evidence>